<dbReference type="InterPro" id="IPR006564">
    <property type="entry name" value="Znf_PMZ"/>
</dbReference>
<dbReference type="PROSITE" id="PS50966">
    <property type="entry name" value="ZF_SWIM"/>
    <property type="match status" value="1"/>
</dbReference>
<dbReference type="GO" id="GO:0008270">
    <property type="term" value="F:zinc ion binding"/>
    <property type="evidence" value="ECO:0007669"/>
    <property type="project" value="UniProtKB-KW"/>
</dbReference>
<keyword evidence="8" id="KW-1185">Reference proteome</keyword>
<dbReference type="Pfam" id="PF04434">
    <property type="entry name" value="SWIM"/>
    <property type="match status" value="1"/>
</dbReference>
<reference evidence="7 8" key="1">
    <citation type="journal article" date="2014" name="Genome Biol.">
        <title>Transcriptome and methylome profiling reveals relics of genome dominance in the mesopolyploid Brassica oleracea.</title>
        <authorList>
            <person name="Parkin I.A."/>
            <person name="Koh C."/>
            <person name="Tang H."/>
            <person name="Robinson S.J."/>
            <person name="Kagale S."/>
            <person name="Clarke W.E."/>
            <person name="Town C.D."/>
            <person name="Nixon J."/>
            <person name="Krishnakumar V."/>
            <person name="Bidwell S.L."/>
            <person name="Denoeud F."/>
            <person name="Belcram H."/>
            <person name="Links M.G."/>
            <person name="Just J."/>
            <person name="Clarke C."/>
            <person name="Bender T."/>
            <person name="Huebert T."/>
            <person name="Mason A.S."/>
            <person name="Pires J.C."/>
            <person name="Barker G."/>
            <person name="Moore J."/>
            <person name="Walley P.G."/>
            <person name="Manoli S."/>
            <person name="Batley J."/>
            <person name="Edwards D."/>
            <person name="Nelson M.N."/>
            <person name="Wang X."/>
            <person name="Paterson A.H."/>
            <person name="King G."/>
            <person name="Bancroft I."/>
            <person name="Chalhoub B."/>
            <person name="Sharpe A.G."/>
        </authorList>
    </citation>
    <scope>NUCLEOTIDE SEQUENCE</scope>
    <source>
        <strain evidence="7 8">cv. TO1000</strain>
    </source>
</reference>
<dbReference type="PANTHER" id="PTHR31973">
    <property type="entry name" value="POLYPROTEIN, PUTATIVE-RELATED"/>
    <property type="match status" value="1"/>
</dbReference>
<keyword evidence="3" id="KW-0862">Zinc</keyword>
<dbReference type="Pfam" id="PF10532">
    <property type="entry name" value="Plant_all_beta"/>
    <property type="match status" value="1"/>
</dbReference>
<dbReference type="SMART" id="SM00575">
    <property type="entry name" value="ZnF_PMZ"/>
    <property type="match status" value="1"/>
</dbReference>
<evidence type="ECO:0000256" key="1">
    <source>
        <dbReference type="ARBA" id="ARBA00022723"/>
    </source>
</evidence>
<evidence type="ECO:0000256" key="5">
    <source>
        <dbReference type="SAM" id="MobiDB-lite"/>
    </source>
</evidence>
<name>A0A0D3ASR8_BRAOL</name>
<dbReference type="Proteomes" id="UP000032141">
    <property type="component" value="Chromosome C2"/>
</dbReference>
<dbReference type="InterPro" id="IPR007527">
    <property type="entry name" value="Znf_SWIM"/>
</dbReference>
<dbReference type="HOGENOM" id="CLU_621669_0_0_1"/>
<evidence type="ECO:0000313" key="8">
    <source>
        <dbReference type="Proteomes" id="UP000032141"/>
    </source>
</evidence>
<proteinExistence type="predicted"/>
<evidence type="ECO:0000256" key="2">
    <source>
        <dbReference type="ARBA" id="ARBA00022771"/>
    </source>
</evidence>
<dbReference type="InterPro" id="IPR018290">
    <property type="entry name" value="MULE_transposase_N"/>
</dbReference>
<accession>A0A0D3ASR8</accession>
<dbReference type="OMA" id="IMYSELV"/>
<feature type="region of interest" description="Disordered" evidence="5">
    <location>
        <begin position="117"/>
        <end position="152"/>
    </location>
</feature>
<feature type="domain" description="SWIM-type" evidence="6">
    <location>
        <begin position="373"/>
        <end position="405"/>
    </location>
</feature>
<protein>
    <recommendedName>
        <fullName evidence="6">SWIM-type domain-containing protein</fullName>
    </recommendedName>
</protein>
<keyword evidence="1" id="KW-0479">Metal-binding</keyword>
<evidence type="ECO:0000259" key="6">
    <source>
        <dbReference type="PROSITE" id="PS50966"/>
    </source>
</evidence>
<organism evidence="7 8">
    <name type="scientific">Brassica oleracea var. oleracea</name>
    <dbReference type="NCBI Taxonomy" id="109376"/>
    <lineage>
        <taxon>Eukaryota</taxon>
        <taxon>Viridiplantae</taxon>
        <taxon>Streptophyta</taxon>
        <taxon>Embryophyta</taxon>
        <taxon>Tracheophyta</taxon>
        <taxon>Spermatophyta</taxon>
        <taxon>Magnoliopsida</taxon>
        <taxon>eudicotyledons</taxon>
        <taxon>Gunneridae</taxon>
        <taxon>Pentapetalae</taxon>
        <taxon>rosids</taxon>
        <taxon>malvids</taxon>
        <taxon>Brassicales</taxon>
        <taxon>Brassicaceae</taxon>
        <taxon>Brassiceae</taxon>
        <taxon>Brassica</taxon>
    </lineage>
</organism>
<dbReference type="AlphaFoldDB" id="A0A0D3ASR8"/>
<dbReference type="Pfam" id="PF03108">
    <property type="entry name" value="DBD_Tnp_Mut"/>
    <property type="match status" value="1"/>
</dbReference>
<sequence>MASPITIICFDYGGSYIKDGGERRWISGEDEIHTLVMKTAVEEIMYSELVESICRKIKANGDGMVKISYFPMVLYSNKPSYIWCDEDVLGYLMQVNHDKCRSVLHVEISSDMDDTYGGMSLLGDDDETDDSYVGLSDGTEEDDTEQDGTDQDHEMDGVVALYTPEQHEDIEMHENLEHGYEGTEVRVEEEAGGAEVEAARAGVAAARGGVEATAAVEEEWDDGLDLVKGQEFRTKVAMQVLVQRGAHKNGFEYETLKSDTVRFVAKCRGAKEGCKWYLRVVKLKNSDLWTVRTYNKSHTCSVVTTSTLRNRRRGTPHVVASVLSEEYPVTKKLVPTVEKELSKRCLEARCLDVVEINSFHLEYNVDGSDGKIYTVDLGRKMCTCRCFDLDKISCVHAAAAAKFLSVGRDLHLQEFCSKSYLVELWALAYCRTIYPVPHMSE</sequence>
<dbReference type="eggNOG" id="ENOG502SBTZ">
    <property type="taxonomic scope" value="Eukaryota"/>
</dbReference>
<dbReference type="EnsemblPlants" id="Bo2g104890.1">
    <property type="protein sequence ID" value="Bo2g104890.1"/>
    <property type="gene ID" value="Bo2g104890"/>
</dbReference>
<evidence type="ECO:0000256" key="3">
    <source>
        <dbReference type="ARBA" id="ARBA00022833"/>
    </source>
</evidence>
<evidence type="ECO:0000313" key="7">
    <source>
        <dbReference type="EnsemblPlants" id="Bo2g104890.1"/>
    </source>
</evidence>
<evidence type="ECO:0000256" key="4">
    <source>
        <dbReference type="PROSITE-ProRule" id="PRU00325"/>
    </source>
</evidence>
<feature type="compositionally biased region" description="Acidic residues" evidence="5">
    <location>
        <begin position="138"/>
        <end position="149"/>
    </location>
</feature>
<dbReference type="Gramene" id="Bo2g104890.1">
    <property type="protein sequence ID" value="Bo2g104890.1"/>
    <property type="gene ID" value="Bo2g104890"/>
</dbReference>
<keyword evidence="2 4" id="KW-0863">Zinc-finger</keyword>
<dbReference type="InterPro" id="IPR004332">
    <property type="entry name" value="Transposase_MuDR"/>
</dbReference>
<reference evidence="7" key="2">
    <citation type="submission" date="2015-03" db="UniProtKB">
        <authorList>
            <consortium name="EnsemblPlants"/>
        </authorList>
    </citation>
    <scope>IDENTIFICATION</scope>
</reference>
<dbReference type="PANTHER" id="PTHR31973:SF187">
    <property type="entry name" value="MUTATOR TRANSPOSASE MUDRA PROTEIN"/>
    <property type="match status" value="1"/>
</dbReference>